<evidence type="ECO:0000256" key="4">
    <source>
        <dbReference type="ARBA" id="ARBA00022475"/>
    </source>
</evidence>
<evidence type="ECO:0000256" key="19">
    <source>
        <dbReference type="ARBA" id="ARBA00047588"/>
    </source>
</evidence>
<keyword evidence="11" id="KW-0472">Membrane</keyword>
<keyword evidence="6" id="KW-0053">Apoptosis</keyword>
<evidence type="ECO:0000256" key="6">
    <source>
        <dbReference type="ARBA" id="ARBA00022703"/>
    </source>
</evidence>
<gene>
    <name evidence="25" type="ORF">C942_04329</name>
</gene>
<evidence type="ECO:0000256" key="7">
    <source>
        <dbReference type="ARBA" id="ARBA00022801"/>
    </source>
</evidence>
<keyword evidence="10" id="KW-0443">Lipid metabolism</keyword>
<comment type="caution">
    <text evidence="25">The sequence shown here is derived from an EMBL/GenBank/DDBJ whole genome shotgun (WGS) entry which is preliminary data.</text>
</comment>
<evidence type="ECO:0000256" key="14">
    <source>
        <dbReference type="ARBA" id="ARBA00037002"/>
    </source>
</evidence>
<dbReference type="GO" id="GO:0005737">
    <property type="term" value="C:cytoplasm"/>
    <property type="evidence" value="ECO:0007669"/>
    <property type="project" value="UniProtKB-SubCell"/>
</dbReference>
<dbReference type="GO" id="GO:0006631">
    <property type="term" value="P:fatty acid metabolic process"/>
    <property type="evidence" value="ECO:0007669"/>
    <property type="project" value="UniProtKB-KW"/>
</dbReference>
<sequence length="138" mass="15214">MMEQYQITKQAHDNCIACGRVDNNPDSLGLTFMPQQDGSVSASFDVSARYQGYDGFLHGGMISTLLDAAMTHCLFAQGIQALTAELTVRFSTPVEIGQKVRLKARLTGQRRGIYQLEASITDEQQLLARATAKFIEPK</sequence>
<dbReference type="GO" id="GO:0016289">
    <property type="term" value="F:acyl-CoA hydrolase activity"/>
    <property type="evidence" value="ECO:0007669"/>
    <property type="project" value="UniProtKB-ARBA"/>
</dbReference>
<comment type="catalytic activity">
    <reaction evidence="19">
        <text>octanoyl-CoA + H2O = octanoate + CoA + H(+)</text>
        <dbReference type="Rhea" id="RHEA:30143"/>
        <dbReference type="ChEBI" id="CHEBI:15377"/>
        <dbReference type="ChEBI" id="CHEBI:15378"/>
        <dbReference type="ChEBI" id="CHEBI:25646"/>
        <dbReference type="ChEBI" id="CHEBI:57287"/>
        <dbReference type="ChEBI" id="CHEBI:57386"/>
    </reaction>
    <physiologicalReaction direction="left-to-right" evidence="19">
        <dbReference type="Rhea" id="RHEA:30144"/>
    </physiologicalReaction>
</comment>
<dbReference type="Proteomes" id="UP000011134">
    <property type="component" value="Unassembled WGS sequence"/>
</dbReference>
<evidence type="ECO:0000256" key="22">
    <source>
        <dbReference type="ARBA" id="ARBA00048074"/>
    </source>
</evidence>
<evidence type="ECO:0000256" key="12">
    <source>
        <dbReference type="ARBA" id="ARBA00023273"/>
    </source>
</evidence>
<comment type="catalytic activity">
    <reaction evidence="22">
        <text>dodecanoyl-CoA + H2O = dodecanoate + CoA + H(+)</text>
        <dbReference type="Rhea" id="RHEA:30135"/>
        <dbReference type="ChEBI" id="CHEBI:15377"/>
        <dbReference type="ChEBI" id="CHEBI:15378"/>
        <dbReference type="ChEBI" id="CHEBI:18262"/>
        <dbReference type="ChEBI" id="CHEBI:57287"/>
        <dbReference type="ChEBI" id="CHEBI:57375"/>
    </reaction>
    <physiologicalReaction direction="left-to-right" evidence="22">
        <dbReference type="Rhea" id="RHEA:30136"/>
    </physiologicalReaction>
</comment>
<dbReference type="SUPFAM" id="SSF54637">
    <property type="entry name" value="Thioesterase/thiol ester dehydrase-isomerase"/>
    <property type="match status" value="1"/>
</dbReference>
<keyword evidence="5" id="KW-0963">Cytoplasm</keyword>
<dbReference type="PANTHER" id="PTHR12418:SF19">
    <property type="entry name" value="ACYL-COENZYME A THIOESTERASE THEM4"/>
    <property type="match status" value="1"/>
</dbReference>
<comment type="catalytic activity">
    <reaction evidence="21">
        <text>decanoyl-CoA + H2O = decanoate + CoA + H(+)</text>
        <dbReference type="Rhea" id="RHEA:40059"/>
        <dbReference type="ChEBI" id="CHEBI:15377"/>
        <dbReference type="ChEBI" id="CHEBI:15378"/>
        <dbReference type="ChEBI" id="CHEBI:27689"/>
        <dbReference type="ChEBI" id="CHEBI:57287"/>
        <dbReference type="ChEBI" id="CHEBI:61430"/>
    </reaction>
    <physiologicalReaction direction="left-to-right" evidence="21">
        <dbReference type="Rhea" id="RHEA:40060"/>
    </physiologicalReaction>
</comment>
<evidence type="ECO:0000256" key="18">
    <source>
        <dbReference type="ARBA" id="ARBA00043210"/>
    </source>
</evidence>
<dbReference type="EMBL" id="AMZO01000006">
    <property type="protein sequence ID" value="ELR66631.1"/>
    <property type="molecule type" value="Genomic_DNA"/>
</dbReference>
<keyword evidence="4" id="KW-1003">Cell membrane</keyword>
<evidence type="ECO:0000256" key="21">
    <source>
        <dbReference type="ARBA" id="ARBA00047969"/>
    </source>
</evidence>
<evidence type="ECO:0000256" key="3">
    <source>
        <dbReference type="ARBA" id="ARBA00004632"/>
    </source>
</evidence>
<dbReference type="Gene3D" id="3.10.129.10">
    <property type="entry name" value="Hotdog Thioesterase"/>
    <property type="match status" value="1"/>
</dbReference>
<evidence type="ECO:0000259" key="24">
    <source>
        <dbReference type="Pfam" id="PF03061"/>
    </source>
</evidence>
<dbReference type="CDD" id="cd03443">
    <property type="entry name" value="PaaI_thioesterase"/>
    <property type="match status" value="1"/>
</dbReference>
<keyword evidence="9" id="KW-0809">Transit peptide</keyword>
<comment type="catalytic activity">
    <reaction evidence="14">
        <text>(9Z)-octadecenoyl-CoA + H2O = (9Z)-octadecenoate + CoA + H(+)</text>
        <dbReference type="Rhea" id="RHEA:40139"/>
        <dbReference type="ChEBI" id="CHEBI:15377"/>
        <dbReference type="ChEBI" id="CHEBI:15378"/>
        <dbReference type="ChEBI" id="CHEBI:30823"/>
        <dbReference type="ChEBI" id="CHEBI:57287"/>
        <dbReference type="ChEBI" id="CHEBI:57387"/>
    </reaction>
    <physiologicalReaction direction="left-to-right" evidence="14">
        <dbReference type="Rhea" id="RHEA:40140"/>
    </physiologicalReaction>
</comment>
<organism evidence="25 26">
    <name type="scientific">Photobacterium marinum</name>
    <dbReference type="NCBI Taxonomy" id="1056511"/>
    <lineage>
        <taxon>Bacteria</taxon>
        <taxon>Pseudomonadati</taxon>
        <taxon>Pseudomonadota</taxon>
        <taxon>Gammaproteobacteria</taxon>
        <taxon>Vibrionales</taxon>
        <taxon>Vibrionaceae</taxon>
        <taxon>Photobacterium</taxon>
    </lineage>
</organism>
<keyword evidence="26" id="KW-1185">Reference proteome</keyword>
<evidence type="ECO:0000313" key="25">
    <source>
        <dbReference type="EMBL" id="ELR66631.1"/>
    </source>
</evidence>
<dbReference type="GO" id="GO:0016020">
    <property type="term" value="C:membrane"/>
    <property type="evidence" value="ECO:0007669"/>
    <property type="project" value="UniProtKB-SubCell"/>
</dbReference>
<evidence type="ECO:0000256" key="15">
    <source>
        <dbReference type="ARBA" id="ARBA00038456"/>
    </source>
</evidence>
<accession>L8JCS3</accession>
<keyword evidence="12" id="KW-0966">Cell projection</keyword>
<dbReference type="InterPro" id="IPR003736">
    <property type="entry name" value="PAAI_dom"/>
</dbReference>
<dbReference type="InterPro" id="IPR029069">
    <property type="entry name" value="HotDog_dom_sf"/>
</dbReference>
<dbReference type="InterPro" id="IPR052365">
    <property type="entry name" value="THEM4/THEM5_acyl-CoA_thioest"/>
</dbReference>
<evidence type="ECO:0000313" key="26">
    <source>
        <dbReference type="Proteomes" id="UP000011134"/>
    </source>
</evidence>
<comment type="catalytic activity">
    <reaction evidence="23">
        <text>tetradecanoyl-CoA + H2O = tetradecanoate + CoA + H(+)</text>
        <dbReference type="Rhea" id="RHEA:40119"/>
        <dbReference type="ChEBI" id="CHEBI:15377"/>
        <dbReference type="ChEBI" id="CHEBI:15378"/>
        <dbReference type="ChEBI" id="CHEBI:30807"/>
        <dbReference type="ChEBI" id="CHEBI:57287"/>
        <dbReference type="ChEBI" id="CHEBI:57385"/>
    </reaction>
    <physiologicalReaction direction="left-to-right" evidence="23">
        <dbReference type="Rhea" id="RHEA:40120"/>
    </physiologicalReaction>
</comment>
<dbReference type="RefSeq" id="WP_007463438.1">
    <property type="nucleotide sequence ID" value="NZ_AMZO01000006.1"/>
</dbReference>
<dbReference type="NCBIfam" id="TIGR00369">
    <property type="entry name" value="unchar_dom_1"/>
    <property type="match status" value="1"/>
</dbReference>
<dbReference type="PATRIC" id="fig|1056511.3.peg.1158"/>
<evidence type="ECO:0000256" key="8">
    <source>
        <dbReference type="ARBA" id="ARBA00022832"/>
    </source>
</evidence>
<dbReference type="InterPro" id="IPR006683">
    <property type="entry name" value="Thioestr_dom"/>
</dbReference>
<dbReference type="AlphaFoldDB" id="L8JCS3"/>
<evidence type="ECO:0000256" key="1">
    <source>
        <dbReference type="ARBA" id="ARBA00004170"/>
    </source>
</evidence>
<evidence type="ECO:0000256" key="13">
    <source>
        <dbReference type="ARBA" id="ARBA00035852"/>
    </source>
</evidence>
<evidence type="ECO:0000256" key="11">
    <source>
        <dbReference type="ARBA" id="ARBA00023136"/>
    </source>
</evidence>
<comment type="catalytic activity">
    <reaction evidence="13">
        <text>(5Z,8Z,11Z,14Z)-eicosatetraenoyl-CoA + H2O = (5Z,8Z,11Z,14Z)-eicosatetraenoate + CoA + H(+)</text>
        <dbReference type="Rhea" id="RHEA:40151"/>
        <dbReference type="ChEBI" id="CHEBI:15377"/>
        <dbReference type="ChEBI" id="CHEBI:15378"/>
        <dbReference type="ChEBI" id="CHEBI:32395"/>
        <dbReference type="ChEBI" id="CHEBI:57287"/>
        <dbReference type="ChEBI" id="CHEBI:57368"/>
    </reaction>
    <physiologicalReaction direction="left-to-right" evidence="13">
        <dbReference type="Rhea" id="RHEA:40152"/>
    </physiologicalReaction>
</comment>
<evidence type="ECO:0000256" key="9">
    <source>
        <dbReference type="ARBA" id="ARBA00022946"/>
    </source>
</evidence>
<evidence type="ECO:0000256" key="10">
    <source>
        <dbReference type="ARBA" id="ARBA00023098"/>
    </source>
</evidence>
<evidence type="ECO:0000256" key="20">
    <source>
        <dbReference type="ARBA" id="ARBA00047734"/>
    </source>
</evidence>
<reference evidence="25 26" key="1">
    <citation type="submission" date="2012-12" db="EMBL/GenBank/DDBJ databases">
        <title>Genome Assembly of Photobacterium sp. AK15.</title>
        <authorList>
            <person name="Khatri I."/>
            <person name="Vaidya B."/>
            <person name="Srinivas T.N.R."/>
            <person name="Subramanian S."/>
            <person name="Pinnaka A."/>
        </authorList>
    </citation>
    <scope>NUCLEOTIDE SEQUENCE [LARGE SCALE GENOMIC DNA]</scope>
    <source>
        <strain evidence="25 26">AK15</strain>
    </source>
</reference>
<keyword evidence="8" id="KW-0276">Fatty acid metabolism</keyword>
<dbReference type="PANTHER" id="PTHR12418">
    <property type="entry name" value="ACYL-COENZYME A THIOESTERASE THEM4"/>
    <property type="match status" value="1"/>
</dbReference>
<feature type="domain" description="Thioesterase" evidence="24">
    <location>
        <begin position="55"/>
        <end position="127"/>
    </location>
</feature>
<evidence type="ECO:0000256" key="5">
    <source>
        <dbReference type="ARBA" id="ARBA00022490"/>
    </source>
</evidence>
<comment type="subcellular location">
    <subcellularLocation>
        <location evidence="3">Cell projection</location>
        <location evidence="3">Ruffle membrane</location>
    </subcellularLocation>
    <subcellularLocation>
        <location evidence="2">Cytoplasm</location>
    </subcellularLocation>
    <subcellularLocation>
        <location evidence="1">Membrane</location>
        <topology evidence="1">Peripheral membrane protein</topology>
    </subcellularLocation>
</comment>
<comment type="catalytic activity">
    <reaction evidence="20">
        <text>hexadecanoyl-CoA + H2O = hexadecanoate + CoA + H(+)</text>
        <dbReference type="Rhea" id="RHEA:16645"/>
        <dbReference type="ChEBI" id="CHEBI:7896"/>
        <dbReference type="ChEBI" id="CHEBI:15377"/>
        <dbReference type="ChEBI" id="CHEBI:15378"/>
        <dbReference type="ChEBI" id="CHEBI:57287"/>
        <dbReference type="ChEBI" id="CHEBI:57379"/>
        <dbReference type="EC" id="3.1.2.2"/>
    </reaction>
    <physiologicalReaction direction="left-to-right" evidence="20">
        <dbReference type="Rhea" id="RHEA:16646"/>
    </physiologicalReaction>
</comment>
<evidence type="ECO:0000256" key="2">
    <source>
        <dbReference type="ARBA" id="ARBA00004496"/>
    </source>
</evidence>
<proteinExistence type="inferred from homology"/>
<protein>
    <recommendedName>
        <fullName evidence="17">Acyl-coenzyme A thioesterase THEM4</fullName>
        <ecNumber evidence="16">3.1.2.2</ecNumber>
    </recommendedName>
    <alternativeName>
        <fullName evidence="18">Thioesterase superfamily member 4</fullName>
    </alternativeName>
</protein>
<evidence type="ECO:0000256" key="16">
    <source>
        <dbReference type="ARBA" id="ARBA00038848"/>
    </source>
</evidence>
<name>L8JCS3_9GAMM</name>
<comment type="similarity">
    <text evidence="15">Belongs to the THEM4/THEM5 thioesterase family.</text>
</comment>
<keyword evidence="7" id="KW-0378">Hydrolase</keyword>
<evidence type="ECO:0000256" key="23">
    <source>
        <dbReference type="ARBA" id="ARBA00048180"/>
    </source>
</evidence>
<evidence type="ECO:0000256" key="17">
    <source>
        <dbReference type="ARBA" id="ARBA00040123"/>
    </source>
</evidence>
<dbReference type="Pfam" id="PF03061">
    <property type="entry name" value="4HBT"/>
    <property type="match status" value="1"/>
</dbReference>
<dbReference type="EC" id="3.1.2.2" evidence="16"/>